<dbReference type="EMBL" id="JACHCC010000004">
    <property type="protein sequence ID" value="MBB6499792.1"/>
    <property type="molecule type" value="Genomic_DNA"/>
</dbReference>
<accession>A0A7X0J3M1</accession>
<evidence type="ECO:0000256" key="2">
    <source>
        <dbReference type="SAM" id="SignalP"/>
    </source>
</evidence>
<reference evidence="3 4" key="1">
    <citation type="submission" date="2020-08" db="EMBL/GenBank/DDBJ databases">
        <title>Genomic Encyclopedia of Type Strains, Phase IV (KMG-V): Genome sequencing to study the core and pangenomes of soil and plant-associated prokaryotes.</title>
        <authorList>
            <person name="Whitman W."/>
        </authorList>
    </citation>
    <scope>NUCLEOTIDE SEQUENCE [LARGE SCALE GENOMIC DNA]</scope>
    <source>
        <strain evidence="3 4">M2T3</strain>
    </source>
</reference>
<dbReference type="RefSeq" id="WP_184624508.1">
    <property type="nucleotide sequence ID" value="NZ_JACHCC010000004.1"/>
</dbReference>
<evidence type="ECO:0000256" key="1">
    <source>
        <dbReference type="SAM" id="Coils"/>
    </source>
</evidence>
<feature type="coiled-coil region" evidence="1">
    <location>
        <begin position="272"/>
        <end position="306"/>
    </location>
</feature>
<keyword evidence="2" id="KW-0732">Signal</keyword>
<feature type="chain" id="PRO_5031161357" description="BZIP transcription factor" evidence="2">
    <location>
        <begin position="21"/>
        <end position="310"/>
    </location>
</feature>
<sequence>MKKVYLSLTAVFAFVCYSQAQITTDPSGNIGIGITSPAAKLDVNGSGNFTGPLQVGGSAVNSNTTKLFIRNNYGEGKNWALSAGANMITEHGFALYNWTDFPTRPLLFIGNDGSAIINNISGGTLTLQKNSTHIPALIFQGVTSATSIEAGDDYLTTYLGGSRRLTILSNGNVGIGTDDQVNFNLATANYKLAVAGKFIAEEVNVKLKSTWPDYVFKPSYNLLPIAEVKSYIDQNQHLPGMPSAQDVGQNGLNLGEMNRLLVQKVEELTLYLIAKDKEVREQQEALSRQEDRLGKLEEQLNKLYLVNQHK</sequence>
<evidence type="ECO:0008006" key="5">
    <source>
        <dbReference type="Google" id="ProtNLM"/>
    </source>
</evidence>
<gene>
    <name evidence="3" type="ORF">HDF25_001934</name>
</gene>
<keyword evidence="1" id="KW-0175">Coiled coil</keyword>
<name>A0A7X0J3M1_9SPHI</name>
<comment type="caution">
    <text evidence="3">The sequence shown here is derived from an EMBL/GenBank/DDBJ whole genome shotgun (WGS) entry which is preliminary data.</text>
</comment>
<organism evidence="3 4">
    <name type="scientific">Pedobacter cryoconitis</name>
    <dbReference type="NCBI Taxonomy" id="188932"/>
    <lineage>
        <taxon>Bacteria</taxon>
        <taxon>Pseudomonadati</taxon>
        <taxon>Bacteroidota</taxon>
        <taxon>Sphingobacteriia</taxon>
        <taxon>Sphingobacteriales</taxon>
        <taxon>Sphingobacteriaceae</taxon>
        <taxon>Pedobacter</taxon>
    </lineage>
</organism>
<feature type="signal peptide" evidence="2">
    <location>
        <begin position="1"/>
        <end position="20"/>
    </location>
</feature>
<dbReference type="AlphaFoldDB" id="A0A7X0J3M1"/>
<protein>
    <recommendedName>
        <fullName evidence="5">BZIP transcription factor</fullName>
    </recommendedName>
</protein>
<evidence type="ECO:0000313" key="4">
    <source>
        <dbReference type="Proteomes" id="UP000521017"/>
    </source>
</evidence>
<proteinExistence type="predicted"/>
<dbReference type="Proteomes" id="UP000521017">
    <property type="component" value="Unassembled WGS sequence"/>
</dbReference>
<evidence type="ECO:0000313" key="3">
    <source>
        <dbReference type="EMBL" id="MBB6499792.1"/>
    </source>
</evidence>